<reference evidence="8" key="2">
    <citation type="submission" date="2020-02" db="EMBL/GenBank/DDBJ databases">
        <authorList>
            <person name="Gilchrist C.L.M."/>
            <person name="Chooi Y.-H."/>
        </authorList>
    </citation>
    <scope>NUCLEOTIDE SEQUENCE</scope>
    <source>
        <strain evidence="8">MST-FP2251</strain>
    </source>
</reference>
<evidence type="ECO:0000256" key="5">
    <source>
        <dbReference type="ARBA" id="ARBA00023002"/>
    </source>
</evidence>
<keyword evidence="5" id="KW-0560">Oxidoreductase</keyword>
<reference evidence="8" key="1">
    <citation type="journal article" date="2019" name="Beilstein J. Org. Chem.">
        <title>Nanangenines: drimane sesquiterpenoids as the dominant metabolite cohort of a novel Australian fungus, Aspergillus nanangensis.</title>
        <authorList>
            <person name="Lacey H.J."/>
            <person name="Gilchrist C.L.M."/>
            <person name="Crombie A."/>
            <person name="Kalaitzis J.A."/>
            <person name="Vuong D."/>
            <person name="Rutledge P.J."/>
            <person name="Turner P."/>
            <person name="Pitt J.I."/>
            <person name="Lacey E."/>
            <person name="Chooi Y.H."/>
            <person name="Piggott A.M."/>
        </authorList>
    </citation>
    <scope>NUCLEOTIDE SEQUENCE</scope>
    <source>
        <strain evidence="8">MST-FP2251</strain>
    </source>
</reference>
<comment type="cofactor">
    <cofactor evidence="1 6">
        <name>FAD</name>
        <dbReference type="ChEBI" id="CHEBI:57692"/>
    </cofactor>
</comment>
<dbReference type="PANTHER" id="PTHR11530:SF11">
    <property type="entry name" value="D-ASPARTATE OXIDASE"/>
    <property type="match status" value="1"/>
</dbReference>
<feature type="binding site" evidence="6">
    <location>
        <position position="157"/>
    </location>
    <ligand>
        <name>FAD</name>
        <dbReference type="ChEBI" id="CHEBI:57692"/>
    </ligand>
</feature>
<evidence type="ECO:0000256" key="4">
    <source>
        <dbReference type="ARBA" id="ARBA00022827"/>
    </source>
</evidence>
<dbReference type="PANTHER" id="PTHR11530">
    <property type="entry name" value="D-AMINO ACID OXIDASE"/>
    <property type="match status" value="1"/>
</dbReference>
<dbReference type="SUPFAM" id="SSF51971">
    <property type="entry name" value="Nucleotide-binding domain"/>
    <property type="match status" value="1"/>
</dbReference>
<dbReference type="GO" id="GO:0071949">
    <property type="term" value="F:FAD binding"/>
    <property type="evidence" value="ECO:0007669"/>
    <property type="project" value="InterPro"/>
</dbReference>
<dbReference type="Proteomes" id="UP001194746">
    <property type="component" value="Unassembled WGS sequence"/>
</dbReference>
<evidence type="ECO:0000256" key="3">
    <source>
        <dbReference type="ARBA" id="ARBA00022630"/>
    </source>
</evidence>
<dbReference type="GO" id="GO:0019478">
    <property type="term" value="P:D-amino acid catabolic process"/>
    <property type="evidence" value="ECO:0007669"/>
    <property type="project" value="TreeGrafter"/>
</dbReference>
<accession>A0AAD4GTR0</accession>
<protein>
    <recommendedName>
        <fullName evidence="7">FAD dependent oxidoreductase domain-containing protein</fullName>
    </recommendedName>
</protein>
<dbReference type="InterPro" id="IPR006076">
    <property type="entry name" value="FAD-dep_OxRdtase"/>
</dbReference>
<dbReference type="PIRSF" id="PIRSF000189">
    <property type="entry name" value="D-aa_oxidase"/>
    <property type="match status" value="1"/>
</dbReference>
<organism evidence="8 9">
    <name type="scientific">Aspergillus nanangensis</name>
    <dbReference type="NCBI Taxonomy" id="2582783"/>
    <lineage>
        <taxon>Eukaryota</taxon>
        <taxon>Fungi</taxon>
        <taxon>Dikarya</taxon>
        <taxon>Ascomycota</taxon>
        <taxon>Pezizomycotina</taxon>
        <taxon>Eurotiomycetes</taxon>
        <taxon>Eurotiomycetidae</taxon>
        <taxon>Eurotiales</taxon>
        <taxon>Aspergillaceae</taxon>
        <taxon>Aspergillus</taxon>
        <taxon>Aspergillus subgen. Circumdati</taxon>
    </lineage>
</organism>
<dbReference type="AlphaFoldDB" id="A0AAD4GTR0"/>
<dbReference type="GO" id="GO:0003884">
    <property type="term" value="F:D-amino-acid oxidase activity"/>
    <property type="evidence" value="ECO:0007669"/>
    <property type="project" value="InterPro"/>
</dbReference>
<comment type="similarity">
    <text evidence="2">Belongs to the DAMOX/DASOX family.</text>
</comment>
<dbReference type="SUPFAM" id="SSF54373">
    <property type="entry name" value="FAD-linked reductases, C-terminal domain"/>
    <property type="match status" value="1"/>
</dbReference>
<evidence type="ECO:0000259" key="7">
    <source>
        <dbReference type="Pfam" id="PF01266"/>
    </source>
</evidence>
<evidence type="ECO:0000256" key="1">
    <source>
        <dbReference type="ARBA" id="ARBA00001974"/>
    </source>
</evidence>
<dbReference type="Pfam" id="PF01266">
    <property type="entry name" value="DAO"/>
    <property type="match status" value="1"/>
</dbReference>
<evidence type="ECO:0000313" key="9">
    <source>
        <dbReference type="Proteomes" id="UP001194746"/>
    </source>
</evidence>
<dbReference type="GO" id="GO:0005737">
    <property type="term" value="C:cytoplasm"/>
    <property type="evidence" value="ECO:0007669"/>
    <property type="project" value="TreeGrafter"/>
</dbReference>
<keyword evidence="9" id="KW-1185">Reference proteome</keyword>
<dbReference type="EMBL" id="VCAU01000042">
    <property type="protein sequence ID" value="KAF9888896.1"/>
    <property type="molecule type" value="Genomic_DNA"/>
</dbReference>
<keyword evidence="3" id="KW-0285">Flavoprotein</keyword>
<evidence type="ECO:0000256" key="6">
    <source>
        <dbReference type="PIRSR" id="PIRSR000189-1"/>
    </source>
</evidence>
<dbReference type="Gene3D" id="3.40.50.720">
    <property type="entry name" value="NAD(P)-binding Rossmann-like Domain"/>
    <property type="match status" value="1"/>
</dbReference>
<name>A0AAD4GTR0_ASPNN</name>
<evidence type="ECO:0000313" key="8">
    <source>
        <dbReference type="EMBL" id="KAF9888896.1"/>
    </source>
</evidence>
<feature type="domain" description="FAD dependent oxidoreductase" evidence="7">
    <location>
        <begin position="130"/>
        <end position="325"/>
    </location>
</feature>
<keyword evidence="4 6" id="KW-0274">FAD</keyword>
<gene>
    <name evidence="8" type="ORF">FE257_008266</name>
</gene>
<comment type="caution">
    <text evidence="8">The sequence shown here is derived from an EMBL/GenBank/DDBJ whole genome shotgun (WGS) entry which is preliminary data.</text>
</comment>
<feature type="binding site" evidence="6">
    <location>
        <position position="310"/>
    </location>
    <ligand>
        <name>D-dopa</name>
        <dbReference type="ChEBI" id="CHEBI:149689"/>
    </ligand>
</feature>
<dbReference type="Gene3D" id="3.30.9.10">
    <property type="entry name" value="D-Amino Acid Oxidase, subunit A, domain 2"/>
    <property type="match status" value="1"/>
</dbReference>
<evidence type="ECO:0000256" key="2">
    <source>
        <dbReference type="ARBA" id="ARBA00006730"/>
    </source>
</evidence>
<proteinExistence type="inferred from homology"/>
<dbReference type="InterPro" id="IPR023209">
    <property type="entry name" value="DAO"/>
</dbReference>
<sequence length="340" mass="37987">MPKVTILGAGQLPKDYEVTIVGRNLPGDADSLEWASPWAGAIWMPVQGSKEDDQKIQLDALAYLTRLAVSHPESSIRRIEMEEILDFEPDEDVWFRWKLPGFAELPKAKLPPKAKYGMKCTDNACPLQTVVMQPQVLIEFLRKKLEACGVKFLRFTVQSLSDLKALGHDVLINASALGALKLKDVKADPAIEPVLSQIILVKSEYNKIFMRHDKDYSVAYTYILPRLDGTAILGGIRNYGATKAEITDEVKHGIYKRLHENLPDVFPEDTSKVEHVRDIVGLQPQREAGVKIHSEVLDGQNVVHAFGLRGGGYILSFGLAREVVRLVNEFQFQFPASAKL</sequence>